<dbReference type="InterPro" id="IPR036909">
    <property type="entry name" value="Cyt_c-like_dom_sf"/>
</dbReference>
<dbReference type="PROSITE" id="PS51257">
    <property type="entry name" value="PROKAR_LIPOPROTEIN"/>
    <property type="match status" value="1"/>
</dbReference>
<dbReference type="RefSeq" id="WP_114826962.1">
    <property type="nucleotide sequence ID" value="NZ_QQSY01000011.1"/>
</dbReference>
<dbReference type="PRINTS" id="PR00607">
    <property type="entry name" value="CYTCHROMECIE"/>
</dbReference>
<dbReference type="InterPro" id="IPR002323">
    <property type="entry name" value="Cyt_CIE"/>
</dbReference>
<keyword evidence="2" id="KW-0349">Heme</keyword>
<evidence type="ECO:0000313" key="8">
    <source>
        <dbReference type="Proteomes" id="UP000254711"/>
    </source>
</evidence>
<evidence type="ECO:0000256" key="5">
    <source>
        <dbReference type="ARBA" id="ARBA00023004"/>
    </source>
</evidence>
<sequence length="127" mass="13049">MQRDIPGNLDMRRFVLCLLAAAALGGCGNGQTSAGSSPPVAADPPASVAGIYVRACKNCHAVAGTGAPQTGDRAAWAPRLAQGDAVLLDHTFNGFKGMPPMGACMDCGESQYRALIEYMAGSPLPKK</sequence>
<dbReference type="AlphaFoldDB" id="A0A370K2C9"/>
<evidence type="ECO:0000259" key="6">
    <source>
        <dbReference type="Pfam" id="PF13442"/>
    </source>
</evidence>
<evidence type="ECO:0000256" key="1">
    <source>
        <dbReference type="ARBA" id="ARBA00022448"/>
    </source>
</evidence>
<reference evidence="7 8" key="1">
    <citation type="submission" date="2018-07" db="EMBL/GenBank/DDBJ databases">
        <title>Dyella solisilvae sp. nov., isolated from the pine and broad-leaved mixed forest soil.</title>
        <authorList>
            <person name="Gao Z."/>
            <person name="Qiu L."/>
        </authorList>
    </citation>
    <scope>NUCLEOTIDE SEQUENCE [LARGE SCALE GENOMIC DNA]</scope>
    <source>
        <strain evidence="7 8">DHG54</strain>
    </source>
</reference>
<organism evidence="7 8">
    <name type="scientific">Dyella solisilvae</name>
    <dbReference type="NCBI Taxonomy" id="1920168"/>
    <lineage>
        <taxon>Bacteria</taxon>
        <taxon>Pseudomonadati</taxon>
        <taxon>Pseudomonadota</taxon>
        <taxon>Gammaproteobacteria</taxon>
        <taxon>Lysobacterales</taxon>
        <taxon>Rhodanobacteraceae</taxon>
        <taxon>Dyella</taxon>
    </lineage>
</organism>
<evidence type="ECO:0000256" key="3">
    <source>
        <dbReference type="ARBA" id="ARBA00022723"/>
    </source>
</evidence>
<dbReference type="Gene3D" id="1.10.760.10">
    <property type="entry name" value="Cytochrome c-like domain"/>
    <property type="match status" value="1"/>
</dbReference>
<dbReference type="OrthoDB" id="9814708at2"/>
<proteinExistence type="predicted"/>
<dbReference type="InterPro" id="IPR009056">
    <property type="entry name" value="Cyt_c-like_dom"/>
</dbReference>
<dbReference type="GO" id="GO:0020037">
    <property type="term" value="F:heme binding"/>
    <property type="evidence" value="ECO:0007669"/>
    <property type="project" value="InterPro"/>
</dbReference>
<dbReference type="Pfam" id="PF13442">
    <property type="entry name" value="Cytochrome_CBB3"/>
    <property type="match status" value="1"/>
</dbReference>
<dbReference type="SUPFAM" id="SSF46626">
    <property type="entry name" value="Cytochrome c"/>
    <property type="match status" value="1"/>
</dbReference>
<keyword evidence="1" id="KW-0813">Transport</keyword>
<comment type="caution">
    <text evidence="7">The sequence shown here is derived from an EMBL/GenBank/DDBJ whole genome shotgun (WGS) entry which is preliminary data.</text>
</comment>
<accession>A0A370K2C9</accession>
<evidence type="ECO:0000313" key="7">
    <source>
        <dbReference type="EMBL" id="RDI96816.1"/>
    </source>
</evidence>
<keyword evidence="4" id="KW-0249">Electron transport</keyword>
<protein>
    <submittedName>
        <fullName evidence="7">Cytochrome c5 family protein</fullName>
    </submittedName>
</protein>
<name>A0A370K2C9_9GAMM</name>
<dbReference type="EMBL" id="QQSY01000011">
    <property type="protein sequence ID" value="RDI96816.1"/>
    <property type="molecule type" value="Genomic_DNA"/>
</dbReference>
<dbReference type="PANTHER" id="PTHR40942:SF4">
    <property type="entry name" value="CYTOCHROME C5"/>
    <property type="match status" value="1"/>
</dbReference>
<dbReference type="PANTHER" id="PTHR40942">
    <property type="match status" value="1"/>
</dbReference>
<keyword evidence="8" id="KW-1185">Reference proteome</keyword>
<gene>
    <name evidence="7" type="ORF">DVT68_19885</name>
</gene>
<dbReference type="GO" id="GO:0005506">
    <property type="term" value="F:iron ion binding"/>
    <property type="evidence" value="ECO:0007669"/>
    <property type="project" value="InterPro"/>
</dbReference>
<evidence type="ECO:0000256" key="2">
    <source>
        <dbReference type="ARBA" id="ARBA00022617"/>
    </source>
</evidence>
<dbReference type="GO" id="GO:0009055">
    <property type="term" value="F:electron transfer activity"/>
    <property type="evidence" value="ECO:0007669"/>
    <property type="project" value="InterPro"/>
</dbReference>
<evidence type="ECO:0000256" key="4">
    <source>
        <dbReference type="ARBA" id="ARBA00022982"/>
    </source>
</evidence>
<feature type="domain" description="Cytochrome c" evidence="6">
    <location>
        <begin position="46"/>
        <end position="119"/>
    </location>
</feature>
<dbReference type="Proteomes" id="UP000254711">
    <property type="component" value="Unassembled WGS sequence"/>
</dbReference>
<keyword evidence="3" id="KW-0479">Metal-binding</keyword>
<keyword evidence="5" id="KW-0408">Iron</keyword>